<sequence length="307" mass="33510">MNLDIRSLKYFLAVATERSFTRGAARLNMAQPPLSKRIQELEAQLGAPLFLRDSRPLVLTPAGQLMFEQAQQVVSRMDQLETTMRRSIASSNPRFVLGVVPSTLYAGLVEMIRALREAFPDLDVTLAEMDAPRQAAALRDGRINIGFDRIQIEDPELQHHVLHDEPLAVALQQDDPLLSAQGNIPLAAIAAMPVIVFPRDPRPSYADVVLSAFAQYGAVPAIVREVQEMQTALVMVAAGSGACVVPASVTALARPDIRFAPIREKATVPLLIRYRVKDQSPALAALLTIIATLAARRGWQGSAIRPN</sequence>
<protein>
    <submittedName>
        <fullName evidence="6">LysR family transcriptional regulator</fullName>
    </submittedName>
</protein>
<comment type="similarity">
    <text evidence="1">Belongs to the LysR transcriptional regulatory family.</text>
</comment>
<gene>
    <name evidence="6" type="ORF">ASILVAE211_16390</name>
</gene>
<dbReference type="FunFam" id="1.10.10.10:FF:000001">
    <property type="entry name" value="LysR family transcriptional regulator"/>
    <property type="match status" value="1"/>
</dbReference>
<dbReference type="Proteomes" id="UP000708298">
    <property type="component" value="Unassembled WGS sequence"/>
</dbReference>
<evidence type="ECO:0000313" key="6">
    <source>
        <dbReference type="EMBL" id="MCB8876772.1"/>
    </source>
</evidence>
<evidence type="ECO:0000259" key="5">
    <source>
        <dbReference type="PROSITE" id="PS50931"/>
    </source>
</evidence>
<dbReference type="GO" id="GO:0003700">
    <property type="term" value="F:DNA-binding transcription factor activity"/>
    <property type="evidence" value="ECO:0007669"/>
    <property type="project" value="InterPro"/>
</dbReference>
<dbReference type="RefSeq" id="WP_227322431.1">
    <property type="nucleotide sequence ID" value="NZ_JAESVB010000008.1"/>
</dbReference>
<dbReference type="InterPro" id="IPR036390">
    <property type="entry name" value="WH_DNA-bd_sf"/>
</dbReference>
<dbReference type="GO" id="GO:0003677">
    <property type="term" value="F:DNA binding"/>
    <property type="evidence" value="ECO:0007669"/>
    <property type="project" value="UniProtKB-KW"/>
</dbReference>
<dbReference type="Gene3D" id="1.10.10.10">
    <property type="entry name" value="Winged helix-like DNA-binding domain superfamily/Winged helix DNA-binding domain"/>
    <property type="match status" value="1"/>
</dbReference>
<keyword evidence="3" id="KW-0238">DNA-binding</keyword>
<dbReference type="GO" id="GO:0032993">
    <property type="term" value="C:protein-DNA complex"/>
    <property type="evidence" value="ECO:0007669"/>
    <property type="project" value="TreeGrafter"/>
</dbReference>
<dbReference type="PROSITE" id="PS50931">
    <property type="entry name" value="HTH_LYSR"/>
    <property type="match status" value="1"/>
</dbReference>
<evidence type="ECO:0000256" key="1">
    <source>
        <dbReference type="ARBA" id="ARBA00009437"/>
    </source>
</evidence>
<organism evidence="6 7">
    <name type="scientific">Acidisoma silvae</name>
    <dbReference type="NCBI Taxonomy" id="2802396"/>
    <lineage>
        <taxon>Bacteria</taxon>
        <taxon>Pseudomonadati</taxon>
        <taxon>Pseudomonadota</taxon>
        <taxon>Alphaproteobacteria</taxon>
        <taxon>Acetobacterales</taxon>
        <taxon>Acidocellaceae</taxon>
        <taxon>Acidisoma</taxon>
    </lineage>
</organism>
<comment type="caution">
    <text evidence="6">The sequence shown here is derived from an EMBL/GenBank/DDBJ whole genome shotgun (WGS) entry which is preliminary data.</text>
</comment>
<dbReference type="AlphaFoldDB" id="A0A963YTG1"/>
<dbReference type="Pfam" id="PF00126">
    <property type="entry name" value="HTH_1"/>
    <property type="match status" value="1"/>
</dbReference>
<keyword evidence="4" id="KW-0804">Transcription</keyword>
<dbReference type="InterPro" id="IPR005119">
    <property type="entry name" value="LysR_subst-bd"/>
</dbReference>
<dbReference type="PANTHER" id="PTHR30346">
    <property type="entry name" value="TRANSCRIPTIONAL DUAL REGULATOR HCAR-RELATED"/>
    <property type="match status" value="1"/>
</dbReference>
<dbReference type="EMBL" id="JAESVB010000008">
    <property type="protein sequence ID" value="MCB8876772.1"/>
    <property type="molecule type" value="Genomic_DNA"/>
</dbReference>
<accession>A0A963YTG1</accession>
<name>A0A963YTG1_9PROT</name>
<reference evidence="6" key="2">
    <citation type="submission" date="2021-01" db="EMBL/GenBank/DDBJ databases">
        <authorList>
            <person name="Mieszkin S."/>
            <person name="Pouder E."/>
            <person name="Alain K."/>
        </authorList>
    </citation>
    <scope>NUCLEOTIDE SEQUENCE</scope>
    <source>
        <strain evidence="6">HW T2.11</strain>
    </source>
</reference>
<evidence type="ECO:0000256" key="4">
    <source>
        <dbReference type="ARBA" id="ARBA00023163"/>
    </source>
</evidence>
<dbReference type="PANTHER" id="PTHR30346:SF17">
    <property type="entry name" value="LYSR FAMILY TRANSCRIPTIONAL REGULATOR"/>
    <property type="match status" value="1"/>
</dbReference>
<reference evidence="6" key="1">
    <citation type="journal article" date="2021" name="Microorganisms">
        <title>Acidisoma silvae sp. nov. and Acidisomacellulosilytica sp. nov., Two Acidophilic Bacteria Isolated from Decaying Wood, Hydrolyzing Cellulose and Producing Poly-3-hydroxybutyrate.</title>
        <authorList>
            <person name="Mieszkin S."/>
            <person name="Pouder E."/>
            <person name="Uroz S."/>
            <person name="Simon-Colin C."/>
            <person name="Alain K."/>
        </authorList>
    </citation>
    <scope>NUCLEOTIDE SEQUENCE</scope>
    <source>
        <strain evidence="6">HW T2.11</strain>
    </source>
</reference>
<dbReference type="InterPro" id="IPR036388">
    <property type="entry name" value="WH-like_DNA-bd_sf"/>
</dbReference>
<keyword evidence="7" id="KW-1185">Reference proteome</keyword>
<feature type="domain" description="HTH lysR-type" evidence="5">
    <location>
        <begin position="3"/>
        <end position="60"/>
    </location>
</feature>
<dbReference type="Pfam" id="PF03466">
    <property type="entry name" value="LysR_substrate"/>
    <property type="match status" value="1"/>
</dbReference>
<dbReference type="SUPFAM" id="SSF46785">
    <property type="entry name" value="Winged helix' DNA-binding domain"/>
    <property type="match status" value="1"/>
</dbReference>
<evidence type="ECO:0000256" key="2">
    <source>
        <dbReference type="ARBA" id="ARBA00023015"/>
    </source>
</evidence>
<proteinExistence type="inferred from homology"/>
<dbReference type="Gene3D" id="3.40.190.10">
    <property type="entry name" value="Periplasmic binding protein-like II"/>
    <property type="match status" value="2"/>
</dbReference>
<evidence type="ECO:0000313" key="7">
    <source>
        <dbReference type="Proteomes" id="UP000708298"/>
    </source>
</evidence>
<dbReference type="SUPFAM" id="SSF53850">
    <property type="entry name" value="Periplasmic binding protein-like II"/>
    <property type="match status" value="1"/>
</dbReference>
<dbReference type="PRINTS" id="PR00039">
    <property type="entry name" value="HTHLYSR"/>
</dbReference>
<keyword evidence="2" id="KW-0805">Transcription regulation</keyword>
<evidence type="ECO:0000256" key="3">
    <source>
        <dbReference type="ARBA" id="ARBA00023125"/>
    </source>
</evidence>
<dbReference type="InterPro" id="IPR000847">
    <property type="entry name" value="LysR_HTH_N"/>
</dbReference>